<dbReference type="Ensembl" id="ENSCCRT00020094709.1">
    <property type="protein sequence ID" value="ENSCCRP00020086573.1"/>
    <property type="gene ID" value="ENSCCRG00020039854.1"/>
</dbReference>
<feature type="region of interest" description="Disordered" evidence="1">
    <location>
        <begin position="46"/>
        <end position="76"/>
    </location>
</feature>
<dbReference type="PANTHER" id="PTHR15283:SF5">
    <property type="entry name" value="NEUROBLASTOMA SUPPRESSOR OF TUMORIGENICITY 1"/>
    <property type="match status" value="1"/>
</dbReference>
<dbReference type="InterPro" id="IPR029034">
    <property type="entry name" value="Cystine-knot_cytokine"/>
</dbReference>
<dbReference type="GO" id="GO:0005615">
    <property type="term" value="C:extracellular space"/>
    <property type="evidence" value="ECO:0007669"/>
    <property type="project" value="TreeGrafter"/>
</dbReference>
<dbReference type="Proteomes" id="UP000694701">
    <property type="component" value="Unplaced"/>
</dbReference>
<dbReference type="Gene3D" id="2.10.90.10">
    <property type="entry name" value="Cystine-knot cytokines"/>
    <property type="match status" value="1"/>
</dbReference>
<feature type="compositionally biased region" description="Basic and acidic residues" evidence="1">
    <location>
        <begin position="62"/>
        <end position="74"/>
    </location>
</feature>
<accession>A0A8C2IX60</accession>
<dbReference type="AlphaFoldDB" id="A0A8C2IX60"/>
<reference evidence="2" key="1">
    <citation type="submission" date="2025-08" db="UniProtKB">
        <authorList>
            <consortium name="Ensembl"/>
        </authorList>
    </citation>
    <scope>IDENTIFICATION</scope>
</reference>
<dbReference type="GO" id="GO:0009887">
    <property type="term" value="P:animal organ morphogenesis"/>
    <property type="evidence" value="ECO:0007669"/>
    <property type="project" value="TreeGrafter"/>
</dbReference>
<feature type="region of interest" description="Disordered" evidence="1">
    <location>
        <begin position="174"/>
        <end position="206"/>
    </location>
</feature>
<dbReference type="GO" id="GO:0048018">
    <property type="term" value="F:receptor ligand activity"/>
    <property type="evidence" value="ECO:0007669"/>
    <property type="project" value="TreeGrafter"/>
</dbReference>
<dbReference type="GO" id="GO:0038098">
    <property type="term" value="P:sequestering of BMP from receptor via BMP binding"/>
    <property type="evidence" value="ECO:0007669"/>
    <property type="project" value="TreeGrafter"/>
</dbReference>
<sequence length="206" mass="22530">MDQQKSLFIIFIIMNAVWRCGCVFCSRVCCLSSAARLLTLTSTASRSTPTKVPGVKPKTSHRSSDTRAARHDPSKTGPVWVSVSATVCPTPSHNPPSLWSTVTPACRRRRSGRWCASRTQPYQWRTRCDDDVTLDCAGSDEAPRVDKLVERILHCSCQSCSKESSQEGALLQLYPSEGALETPSQPDAAHTQHAHAHLDVQAPEAG</sequence>
<protein>
    <submittedName>
        <fullName evidence="2">NBL1, DAN family BMP antagonist</fullName>
    </submittedName>
</protein>
<evidence type="ECO:0000256" key="1">
    <source>
        <dbReference type="SAM" id="MobiDB-lite"/>
    </source>
</evidence>
<proteinExistence type="predicted"/>
<organism evidence="2 3">
    <name type="scientific">Cyprinus carpio</name>
    <name type="common">Common carp</name>
    <dbReference type="NCBI Taxonomy" id="7962"/>
    <lineage>
        <taxon>Eukaryota</taxon>
        <taxon>Metazoa</taxon>
        <taxon>Chordata</taxon>
        <taxon>Craniata</taxon>
        <taxon>Vertebrata</taxon>
        <taxon>Euteleostomi</taxon>
        <taxon>Actinopterygii</taxon>
        <taxon>Neopterygii</taxon>
        <taxon>Teleostei</taxon>
        <taxon>Ostariophysi</taxon>
        <taxon>Cypriniformes</taxon>
        <taxon>Cyprinidae</taxon>
        <taxon>Cyprininae</taxon>
        <taxon>Cyprinus</taxon>
    </lineage>
</organism>
<dbReference type="GO" id="GO:0036122">
    <property type="term" value="F:BMP binding"/>
    <property type="evidence" value="ECO:0007669"/>
    <property type="project" value="TreeGrafter"/>
</dbReference>
<evidence type="ECO:0000313" key="2">
    <source>
        <dbReference type="Ensembl" id="ENSCCRP00020086573.1"/>
    </source>
</evidence>
<evidence type="ECO:0000313" key="3">
    <source>
        <dbReference type="Proteomes" id="UP000694701"/>
    </source>
</evidence>
<name>A0A8C2IX60_CYPCA</name>
<dbReference type="PANTHER" id="PTHR15283">
    <property type="entry name" value="GREMLIN 1"/>
    <property type="match status" value="1"/>
</dbReference>